<evidence type="ECO:0000313" key="4">
    <source>
        <dbReference type="Proteomes" id="UP000319817"/>
    </source>
</evidence>
<comment type="similarity">
    <text evidence="1">Belongs to the short-chain dehydrogenases/reductases (SDR) family.</text>
</comment>
<dbReference type="PRINTS" id="PR00081">
    <property type="entry name" value="GDHRDH"/>
</dbReference>
<protein>
    <submittedName>
        <fullName evidence="3">Putative oxidoreductase UxuB</fullName>
        <ecNumber evidence="3">1.-.-.-</ecNumber>
    </submittedName>
</protein>
<dbReference type="InterPro" id="IPR036291">
    <property type="entry name" value="NAD(P)-bd_dom_sf"/>
</dbReference>
<dbReference type="GO" id="GO:0005975">
    <property type="term" value="P:carbohydrate metabolic process"/>
    <property type="evidence" value="ECO:0007669"/>
    <property type="project" value="UniProtKB-ARBA"/>
</dbReference>
<dbReference type="InterPro" id="IPR020904">
    <property type="entry name" value="Sc_DH/Rdtase_CS"/>
</dbReference>
<dbReference type="PRINTS" id="PR00080">
    <property type="entry name" value="SDRFAMILY"/>
</dbReference>
<dbReference type="AlphaFoldDB" id="A0A517P2F6"/>
<dbReference type="SUPFAM" id="SSF51735">
    <property type="entry name" value="NAD(P)-binding Rossmann-fold domains"/>
    <property type="match status" value="1"/>
</dbReference>
<dbReference type="EC" id="1.-.-.-" evidence="3"/>
<dbReference type="PANTHER" id="PTHR42760">
    <property type="entry name" value="SHORT-CHAIN DEHYDROGENASES/REDUCTASES FAMILY MEMBER"/>
    <property type="match status" value="1"/>
</dbReference>
<evidence type="ECO:0000256" key="2">
    <source>
        <dbReference type="ARBA" id="ARBA00023002"/>
    </source>
</evidence>
<name>A0A517P2F6_9BACT</name>
<dbReference type="PANTHER" id="PTHR42760:SF115">
    <property type="entry name" value="3-OXOACYL-[ACYL-CARRIER-PROTEIN] REDUCTASE FABG"/>
    <property type="match status" value="1"/>
</dbReference>
<dbReference type="PROSITE" id="PS00061">
    <property type="entry name" value="ADH_SHORT"/>
    <property type="match status" value="1"/>
</dbReference>
<dbReference type="NCBIfam" id="NF006132">
    <property type="entry name" value="PRK08277.1"/>
    <property type="match status" value="1"/>
</dbReference>
<gene>
    <name evidence="3" type="primary">uxuB</name>
    <name evidence="3" type="ORF">K239x_55630</name>
</gene>
<dbReference type="EMBL" id="CP036526">
    <property type="protein sequence ID" value="QDT13543.1"/>
    <property type="molecule type" value="Genomic_DNA"/>
</dbReference>
<evidence type="ECO:0000256" key="1">
    <source>
        <dbReference type="ARBA" id="ARBA00006484"/>
    </source>
</evidence>
<evidence type="ECO:0000313" key="3">
    <source>
        <dbReference type="EMBL" id="QDT13543.1"/>
    </source>
</evidence>
<keyword evidence="4" id="KW-1185">Reference proteome</keyword>
<accession>A0A517P2F6</accession>
<dbReference type="Gene3D" id="3.40.50.720">
    <property type="entry name" value="NAD(P)-binding Rossmann-like Domain"/>
    <property type="match status" value="1"/>
</dbReference>
<proteinExistence type="inferred from homology"/>
<reference evidence="3 4" key="1">
    <citation type="submission" date="2019-02" db="EMBL/GenBank/DDBJ databases">
        <title>Deep-cultivation of Planctomycetes and their phenomic and genomic characterization uncovers novel biology.</title>
        <authorList>
            <person name="Wiegand S."/>
            <person name="Jogler M."/>
            <person name="Boedeker C."/>
            <person name="Pinto D."/>
            <person name="Vollmers J."/>
            <person name="Rivas-Marin E."/>
            <person name="Kohn T."/>
            <person name="Peeters S.H."/>
            <person name="Heuer A."/>
            <person name="Rast P."/>
            <person name="Oberbeckmann S."/>
            <person name="Bunk B."/>
            <person name="Jeske O."/>
            <person name="Meyerdierks A."/>
            <person name="Storesund J.E."/>
            <person name="Kallscheuer N."/>
            <person name="Luecker S."/>
            <person name="Lage O.M."/>
            <person name="Pohl T."/>
            <person name="Merkel B.J."/>
            <person name="Hornburger P."/>
            <person name="Mueller R.-W."/>
            <person name="Bruemmer F."/>
            <person name="Labrenz M."/>
            <person name="Spormann A.M."/>
            <person name="Op den Camp H."/>
            <person name="Overmann J."/>
            <person name="Amann R."/>
            <person name="Jetten M.S.M."/>
            <person name="Mascher T."/>
            <person name="Medema M.H."/>
            <person name="Devos D.P."/>
            <person name="Kaster A.-K."/>
            <person name="Ovreas L."/>
            <person name="Rohde M."/>
            <person name="Galperin M.Y."/>
            <person name="Jogler C."/>
        </authorList>
    </citation>
    <scope>NUCLEOTIDE SEQUENCE [LARGE SCALE GENOMIC DNA]</scope>
    <source>
        <strain evidence="3 4">K23_9</strain>
    </source>
</reference>
<dbReference type="Proteomes" id="UP000319817">
    <property type="component" value="Chromosome"/>
</dbReference>
<keyword evidence="2 3" id="KW-0560">Oxidoreductase</keyword>
<organism evidence="3 4">
    <name type="scientific">Stieleria marina</name>
    <dbReference type="NCBI Taxonomy" id="1930275"/>
    <lineage>
        <taxon>Bacteria</taxon>
        <taxon>Pseudomonadati</taxon>
        <taxon>Planctomycetota</taxon>
        <taxon>Planctomycetia</taxon>
        <taxon>Pirellulales</taxon>
        <taxon>Pirellulaceae</taxon>
        <taxon>Stieleria</taxon>
    </lineage>
</organism>
<dbReference type="InterPro" id="IPR002347">
    <property type="entry name" value="SDR_fam"/>
</dbReference>
<sequence length="278" mass="28813">MGAIKLSLMKNIFRLDDDVAVVIGGTGELGGLMAESLGAFGAKVAVVGRNAERGDARAKKITDAGGEAKFFAADGLKADSLAEARDAIKSWAGAPASVLVNAAGGNRPEATIGPGGDFCKLPEEAWRAVFDLNLVGGALLPSQVFGPDMLEAGVGSVINIASMSGMIPLSRVVAYSAAKAAVINFTMWLSREWATTGVRVNAISPGFFPAEQNRKLLFNDDGSYTERGGQIIGHTPMDRFGKPDELAGAVVWLASRHAASFVTGQNIAIDGGFASVTI</sequence>
<dbReference type="GO" id="GO:0016616">
    <property type="term" value="F:oxidoreductase activity, acting on the CH-OH group of donors, NAD or NADP as acceptor"/>
    <property type="evidence" value="ECO:0007669"/>
    <property type="project" value="UniProtKB-ARBA"/>
</dbReference>
<dbReference type="Pfam" id="PF13561">
    <property type="entry name" value="adh_short_C2"/>
    <property type="match status" value="1"/>
</dbReference>
<dbReference type="FunFam" id="3.40.50.720:FF:000240">
    <property type="entry name" value="SDR family oxidoreductase"/>
    <property type="match status" value="1"/>
</dbReference>